<proteinExistence type="predicted"/>
<comment type="caution">
    <text evidence="2">The sequence shown here is derived from an EMBL/GenBank/DDBJ whole genome shotgun (WGS) entry which is preliminary data.</text>
</comment>
<dbReference type="InterPro" id="IPR013216">
    <property type="entry name" value="Methyltransf_11"/>
</dbReference>
<dbReference type="AlphaFoldDB" id="A0A2A4MLF9"/>
<gene>
    <name evidence="2" type="ORF">COC19_05510</name>
</gene>
<sequence length="253" mass="28635">MNPIYNQIGQTYSLGRRTDPHIAAQLHSHLEGASSLLNIGAGTGSYEPKHIPVTAVEPSSTMIKQRLTSSHVTTNVIQGPAESLAVADKSFSHAMTVLSMHHWQDRAKAFSEIKRVTRERFVALTWDPAADPFWLTRDYFPELYQIDQKNFPALSEFEQAFGNISVSALKIPANCIDGFLAAYWQRPEAYLDELVRKNISTFSRLRNCEESLNRLRDDISSGAWEEKNSEILQYEFIDVGYRIVSIDIQKIKG</sequence>
<evidence type="ECO:0000313" key="3">
    <source>
        <dbReference type="Proteomes" id="UP000218172"/>
    </source>
</evidence>
<keyword evidence="2" id="KW-0489">Methyltransferase</keyword>
<dbReference type="Proteomes" id="UP000218172">
    <property type="component" value="Unassembled WGS sequence"/>
</dbReference>
<organism evidence="2 3">
    <name type="scientific">SAR86 cluster bacterium</name>
    <dbReference type="NCBI Taxonomy" id="2030880"/>
    <lineage>
        <taxon>Bacteria</taxon>
        <taxon>Pseudomonadati</taxon>
        <taxon>Pseudomonadota</taxon>
        <taxon>Gammaproteobacteria</taxon>
        <taxon>SAR86 cluster</taxon>
    </lineage>
</organism>
<evidence type="ECO:0000313" key="2">
    <source>
        <dbReference type="EMBL" id="PCH60722.1"/>
    </source>
</evidence>
<protein>
    <submittedName>
        <fullName evidence="2">SAM-dependent methyltransferase</fullName>
    </submittedName>
</protein>
<dbReference type="EMBL" id="NVQR01000083">
    <property type="protein sequence ID" value="PCH60722.1"/>
    <property type="molecule type" value="Genomic_DNA"/>
</dbReference>
<evidence type="ECO:0000259" key="1">
    <source>
        <dbReference type="Pfam" id="PF08241"/>
    </source>
</evidence>
<dbReference type="Pfam" id="PF08241">
    <property type="entry name" value="Methyltransf_11"/>
    <property type="match status" value="1"/>
</dbReference>
<feature type="domain" description="Methyltransferase type 11" evidence="1">
    <location>
        <begin position="37"/>
        <end position="119"/>
    </location>
</feature>
<keyword evidence="2" id="KW-0808">Transferase</keyword>
<dbReference type="InterPro" id="IPR029063">
    <property type="entry name" value="SAM-dependent_MTases_sf"/>
</dbReference>
<dbReference type="GO" id="GO:0032259">
    <property type="term" value="P:methylation"/>
    <property type="evidence" value="ECO:0007669"/>
    <property type="project" value="UniProtKB-KW"/>
</dbReference>
<dbReference type="GO" id="GO:0008757">
    <property type="term" value="F:S-adenosylmethionine-dependent methyltransferase activity"/>
    <property type="evidence" value="ECO:0007669"/>
    <property type="project" value="InterPro"/>
</dbReference>
<name>A0A2A4MLF9_9GAMM</name>
<dbReference type="Gene3D" id="3.40.50.150">
    <property type="entry name" value="Vaccinia Virus protein VP39"/>
    <property type="match status" value="1"/>
</dbReference>
<accession>A0A2A4MLF9</accession>
<reference evidence="3" key="1">
    <citation type="submission" date="2017-08" db="EMBL/GenBank/DDBJ databases">
        <title>A dynamic microbial community with high functional redundancy inhabits the cold, oxic subseafloor aquifer.</title>
        <authorList>
            <person name="Tully B.J."/>
            <person name="Wheat C.G."/>
            <person name="Glazer B.T."/>
            <person name="Huber J.A."/>
        </authorList>
    </citation>
    <scope>NUCLEOTIDE SEQUENCE [LARGE SCALE GENOMIC DNA]</scope>
</reference>
<dbReference type="SUPFAM" id="SSF53335">
    <property type="entry name" value="S-adenosyl-L-methionine-dependent methyltransferases"/>
    <property type="match status" value="1"/>
</dbReference>